<dbReference type="Pfam" id="PF13432">
    <property type="entry name" value="TPR_16"/>
    <property type="match status" value="1"/>
</dbReference>
<dbReference type="Pfam" id="PF13424">
    <property type="entry name" value="TPR_12"/>
    <property type="match status" value="2"/>
</dbReference>
<accession>A0A2K9A4L2</accession>
<dbReference type="InterPro" id="IPR019734">
    <property type="entry name" value="TPR_rpt"/>
</dbReference>
<dbReference type="GO" id="GO:0007165">
    <property type="term" value="P:signal transduction"/>
    <property type="evidence" value="ECO:0007669"/>
    <property type="project" value="TreeGrafter"/>
</dbReference>
<keyword evidence="4" id="KW-0547">Nucleotide-binding</keyword>
<evidence type="ECO:0000256" key="5">
    <source>
        <dbReference type="ARBA" id="ARBA00022777"/>
    </source>
</evidence>
<evidence type="ECO:0000256" key="8">
    <source>
        <dbReference type="ARBA" id="ARBA00048679"/>
    </source>
</evidence>
<dbReference type="SMART" id="SM00028">
    <property type="entry name" value="TPR"/>
    <property type="match status" value="8"/>
</dbReference>
<evidence type="ECO:0000256" key="4">
    <source>
        <dbReference type="ARBA" id="ARBA00022741"/>
    </source>
</evidence>
<comment type="catalytic activity">
    <reaction evidence="7">
        <text>L-threonyl-[protein] + ATP = O-phospho-L-threonyl-[protein] + ADP + H(+)</text>
        <dbReference type="Rhea" id="RHEA:46608"/>
        <dbReference type="Rhea" id="RHEA-COMP:11060"/>
        <dbReference type="Rhea" id="RHEA-COMP:11605"/>
        <dbReference type="ChEBI" id="CHEBI:15378"/>
        <dbReference type="ChEBI" id="CHEBI:30013"/>
        <dbReference type="ChEBI" id="CHEBI:30616"/>
        <dbReference type="ChEBI" id="CHEBI:61977"/>
        <dbReference type="ChEBI" id="CHEBI:456216"/>
        <dbReference type="EC" id="2.7.11.1"/>
    </reaction>
</comment>
<name>A0A2K9A4L2_9GAMM</name>
<keyword evidence="2 9" id="KW-0723">Serine/threonine-protein kinase</keyword>
<evidence type="ECO:0000256" key="6">
    <source>
        <dbReference type="ARBA" id="ARBA00022840"/>
    </source>
</evidence>
<dbReference type="EC" id="2.7.11.1" evidence="1"/>
<sequence length="1121" mass="128092">MVNDDPKQSQKDSGDLSKTQVIEDFEILETGTLLAGRFQVEKLQGVGRFGAVYKVRDLQLDVIVALKVLHSFISKNQQALADFKKEILLLRQLSHPNIVRVHEYYTDKELHFFTMDWIEGESLEQKMEQNDKSGHTFSESQIELYINQVISALSFAESHNIYHRDIKPENILIAHNDQLYLADFGLAVLSESKEQGIISGTPQYLPPEYLQKNVISSSIDLYAVGVILYQLLCNRLPFDGNSLDALIEQKQKGTKDFPVSRSDFKKFKSVVLKLISPYSNSRYQSAEDLQLAIDYALIKQPPKTKANKTFGLVAAFALIILAGVLWWRYQTQPIAPSQHTSLAILPFESETRGQPIDNWIKYGIPDYLHYQLTQYPELRLVNNDRVLETLDLLGYQSMLNDNQILLLADLLKVNKIVSARVIASSKDENSLIVEVLSISGNTVNKQQVSEVVIQSESADSIVRKLISDLNQSLKINQQASIESSEAFILQSEVQELIKKGEWSQAEAKLNELIGEQPDSEHLWFEVGQVYLNTGEFAQAENAFAKSQSLSPDQSFIHIHSTAILNELAEKFEQAEMDYLNLIEQYPLNIDIKFSLAELYVTTQQFPKAEQTLQQVVALDPNHPSAWFELAKVSIWSGDAQTAVDDYLVKALVIAKKLKDINLEGDVLNAIGVAYQRLGNLELAQDYYEQGLYKRKTADDQNGVATSMSNLASVHSIQGQHEAATNYLEQSLAVYESLNDIEGKANAFNEMGIIDEEQGLYEKALENYRQALSLRINLGDEWLKAESMNNIGFIYYLLSNPENALVYWQQAEQAYQKVQDPVGVIRVRENLGQMELAMGNWRSAYFIFEKALQDAKELGLFEEALVAEAYLAKLSFLQGNFEQSLPKLDSLYQQLQERNDIRGVIEFGLWLADWHSLTGNQDALQKQLKALNDLVIDKGSVEQQFYYKTLLLRTDEKTLQSEQFLVEMFDKTNIPEATKLRYLLDQARRSLKTNKEGFPELVQQIRLYDMALHQYEYIHLLELEAAYFFINNDWEMLEQSLNEADLLLRRMGDYWRSFQLNRLRALLVEHSGESPALYRQRAQQQLNHLLKQLPEDSRTGFIEQQNIVAFDDDIMELSVNDE</sequence>
<evidence type="ECO:0000313" key="9">
    <source>
        <dbReference type="EMBL" id="AUD78785.1"/>
    </source>
</evidence>
<dbReference type="Gene3D" id="1.25.40.10">
    <property type="entry name" value="Tetratricopeptide repeat domain"/>
    <property type="match status" value="2"/>
</dbReference>
<dbReference type="KEGG" id="kpd:CW740_05760"/>
<dbReference type="GO" id="GO:0004674">
    <property type="term" value="F:protein serine/threonine kinase activity"/>
    <property type="evidence" value="ECO:0007669"/>
    <property type="project" value="UniProtKB-KW"/>
</dbReference>
<dbReference type="RefSeq" id="WP_106646636.1">
    <property type="nucleotide sequence ID" value="NZ_BMGO01000001.1"/>
</dbReference>
<dbReference type="PROSITE" id="PS00108">
    <property type="entry name" value="PROTEIN_KINASE_ST"/>
    <property type="match status" value="1"/>
</dbReference>
<dbReference type="SUPFAM" id="SSF56112">
    <property type="entry name" value="Protein kinase-like (PK-like)"/>
    <property type="match status" value="1"/>
</dbReference>
<dbReference type="CDD" id="cd14014">
    <property type="entry name" value="STKc_PknB_like"/>
    <property type="match status" value="1"/>
</dbReference>
<dbReference type="SUPFAM" id="SSF48452">
    <property type="entry name" value="TPR-like"/>
    <property type="match status" value="3"/>
</dbReference>
<dbReference type="Pfam" id="PF00069">
    <property type="entry name" value="Pkinase"/>
    <property type="match status" value="1"/>
</dbReference>
<keyword evidence="10" id="KW-1185">Reference proteome</keyword>
<dbReference type="InterPro" id="IPR011009">
    <property type="entry name" value="Kinase-like_dom_sf"/>
</dbReference>
<dbReference type="PROSITE" id="PS50005">
    <property type="entry name" value="TPR"/>
    <property type="match status" value="3"/>
</dbReference>
<dbReference type="SMART" id="SM00220">
    <property type="entry name" value="S_TKc"/>
    <property type="match status" value="1"/>
</dbReference>
<keyword evidence="3" id="KW-0808">Transferase</keyword>
<comment type="catalytic activity">
    <reaction evidence="8">
        <text>L-seryl-[protein] + ATP = O-phospho-L-seryl-[protein] + ADP + H(+)</text>
        <dbReference type="Rhea" id="RHEA:17989"/>
        <dbReference type="Rhea" id="RHEA-COMP:9863"/>
        <dbReference type="Rhea" id="RHEA-COMP:11604"/>
        <dbReference type="ChEBI" id="CHEBI:15378"/>
        <dbReference type="ChEBI" id="CHEBI:29999"/>
        <dbReference type="ChEBI" id="CHEBI:30616"/>
        <dbReference type="ChEBI" id="CHEBI:83421"/>
        <dbReference type="ChEBI" id="CHEBI:456216"/>
        <dbReference type="EC" id="2.7.11.1"/>
    </reaction>
</comment>
<dbReference type="Gene3D" id="1.10.510.10">
    <property type="entry name" value="Transferase(Phosphotransferase) domain 1"/>
    <property type="match status" value="1"/>
</dbReference>
<dbReference type="GO" id="GO:0005524">
    <property type="term" value="F:ATP binding"/>
    <property type="evidence" value="ECO:0007669"/>
    <property type="project" value="UniProtKB-KW"/>
</dbReference>
<dbReference type="PANTHER" id="PTHR43895">
    <property type="entry name" value="CALCIUM/CALMODULIN-DEPENDENT PROTEIN KINASE KINASE-RELATED"/>
    <property type="match status" value="1"/>
</dbReference>
<dbReference type="InterPro" id="IPR008271">
    <property type="entry name" value="Ser/Thr_kinase_AS"/>
</dbReference>
<dbReference type="PROSITE" id="PS50011">
    <property type="entry name" value="PROTEIN_KINASE_DOM"/>
    <property type="match status" value="1"/>
</dbReference>
<dbReference type="InterPro" id="IPR011990">
    <property type="entry name" value="TPR-like_helical_dom_sf"/>
</dbReference>
<dbReference type="PANTHER" id="PTHR43895:SF32">
    <property type="entry name" value="SERINE_THREONINE-PROTEIN KINASE CHK1"/>
    <property type="match status" value="1"/>
</dbReference>
<organism evidence="9 10">
    <name type="scientific">Kangiella profundi</name>
    <dbReference type="NCBI Taxonomy" id="1561924"/>
    <lineage>
        <taxon>Bacteria</taxon>
        <taxon>Pseudomonadati</taxon>
        <taxon>Pseudomonadota</taxon>
        <taxon>Gammaproteobacteria</taxon>
        <taxon>Kangiellales</taxon>
        <taxon>Kangiellaceae</taxon>
        <taxon>Kangiella</taxon>
    </lineage>
</organism>
<keyword evidence="5 9" id="KW-0418">Kinase</keyword>
<dbReference type="Pfam" id="PF14559">
    <property type="entry name" value="TPR_19"/>
    <property type="match status" value="1"/>
</dbReference>
<dbReference type="EMBL" id="CP025120">
    <property type="protein sequence ID" value="AUD78785.1"/>
    <property type="molecule type" value="Genomic_DNA"/>
</dbReference>
<evidence type="ECO:0000256" key="1">
    <source>
        <dbReference type="ARBA" id="ARBA00012513"/>
    </source>
</evidence>
<evidence type="ECO:0000256" key="7">
    <source>
        <dbReference type="ARBA" id="ARBA00047899"/>
    </source>
</evidence>
<dbReference type="InterPro" id="IPR000719">
    <property type="entry name" value="Prot_kinase_dom"/>
</dbReference>
<keyword evidence="6" id="KW-0067">ATP-binding</keyword>
<gene>
    <name evidence="9" type="ORF">CW740_05760</name>
</gene>
<evidence type="ECO:0000256" key="3">
    <source>
        <dbReference type="ARBA" id="ARBA00022679"/>
    </source>
</evidence>
<dbReference type="AlphaFoldDB" id="A0A2K9A4L2"/>
<proteinExistence type="predicted"/>
<protein>
    <recommendedName>
        <fullName evidence="1">non-specific serine/threonine protein kinase</fullName>
        <ecNumber evidence="1">2.7.11.1</ecNumber>
    </recommendedName>
</protein>
<evidence type="ECO:0000313" key="10">
    <source>
        <dbReference type="Proteomes" id="UP000232693"/>
    </source>
</evidence>
<dbReference type="Proteomes" id="UP000232693">
    <property type="component" value="Chromosome"/>
</dbReference>
<dbReference type="OrthoDB" id="9801841at2"/>
<evidence type="ECO:0000256" key="2">
    <source>
        <dbReference type="ARBA" id="ARBA00022527"/>
    </source>
</evidence>
<reference evidence="9 10" key="1">
    <citation type="submission" date="2017-12" db="EMBL/GenBank/DDBJ databases">
        <title>Kangiella profundi FT102 completed genome.</title>
        <authorList>
            <person name="Xu J."/>
            <person name="Wang J."/>
            <person name="Lu Y."/>
        </authorList>
    </citation>
    <scope>NUCLEOTIDE SEQUENCE [LARGE SCALE GENOMIC DNA]</scope>
    <source>
        <strain evidence="9 10">FT102</strain>
    </source>
</reference>